<evidence type="ECO:0000256" key="1">
    <source>
        <dbReference type="SAM" id="MobiDB-lite"/>
    </source>
</evidence>
<keyword evidence="3" id="KW-1185">Reference proteome</keyword>
<protein>
    <submittedName>
        <fullName evidence="2">Uncharacterized protein</fullName>
    </submittedName>
</protein>
<feature type="compositionally biased region" description="Polar residues" evidence="1">
    <location>
        <begin position="1"/>
        <end position="12"/>
    </location>
</feature>
<dbReference type="Proteomes" id="UP000324748">
    <property type="component" value="Unassembled WGS sequence"/>
</dbReference>
<proteinExistence type="predicted"/>
<gene>
    <name evidence="2" type="ORF">PGT21_018167</name>
</gene>
<accession>A0A5B0PY50</accession>
<dbReference type="EMBL" id="VSWC01000040">
    <property type="protein sequence ID" value="KAA1105767.1"/>
    <property type="molecule type" value="Genomic_DNA"/>
</dbReference>
<organism evidence="2 3">
    <name type="scientific">Puccinia graminis f. sp. tritici</name>
    <dbReference type="NCBI Taxonomy" id="56615"/>
    <lineage>
        <taxon>Eukaryota</taxon>
        <taxon>Fungi</taxon>
        <taxon>Dikarya</taxon>
        <taxon>Basidiomycota</taxon>
        <taxon>Pucciniomycotina</taxon>
        <taxon>Pucciniomycetes</taxon>
        <taxon>Pucciniales</taxon>
        <taxon>Pucciniaceae</taxon>
        <taxon>Puccinia</taxon>
    </lineage>
</organism>
<feature type="region of interest" description="Disordered" evidence="1">
    <location>
        <begin position="1"/>
        <end position="48"/>
    </location>
</feature>
<evidence type="ECO:0000313" key="2">
    <source>
        <dbReference type="EMBL" id="KAA1105767.1"/>
    </source>
</evidence>
<sequence length="79" mass="7665">MRIPRTNLTPAPSVTPGLAPPNTPMDLDDGVGAGDQANALKDKDVPKNAAGHVAVDGAEVSTNGAGASALGTGESGNMG</sequence>
<evidence type="ECO:0000313" key="3">
    <source>
        <dbReference type="Proteomes" id="UP000324748"/>
    </source>
</evidence>
<name>A0A5B0PY50_PUCGR</name>
<comment type="caution">
    <text evidence="2">The sequence shown here is derived from an EMBL/GenBank/DDBJ whole genome shotgun (WGS) entry which is preliminary data.</text>
</comment>
<dbReference type="AlphaFoldDB" id="A0A5B0PY50"/>
<reference evidence="2 3" key="1">
    <citation type="submission" date="2019-05" db="EMBL/GenBank/DDBJ databases">
        <title>Emergence of the Ug99 lineage of the wheat stem rust pathogen through somatic hybridization.</title>
        <authorList>
            <person name="Li F."/>
            <person name="Upadhyaya N.M."/>
            <person name="Sperschneider J."/>
            <person name="Matny O."/>
            <person name="Nguyen-Phuc H."/>
            <person name="Mago R."/>
            <person name="Raley C."/>
            <person name="Miller M.E."/>
            <person name="Silverstein K.A.T."/>
            <person name="Henningsen E."/>
            <person name="Hirsch C.D."/>
            <person name="Visser B."/>
            <person name="Pretorius Z.A."/>
            <person name="Steffenson B.J."/>
            <person name="Schwessinger B."/>
            <person name="Dodds P.N."/>
            <person name="Figueroa M."/>
        </authorList>
    </citation>
    <scope>NUCLEOTIDE SEQUENCE [LARGE SCALE GENOMIC DNA]</scope>
    <source>
        <strain evidence="2">21-0</strain>
    </source>
</reference>